<dbReference type="InterPro" id="IPR003961">
    <property type="entry name" value="FN3_dom"/>
</dbReference>
<name>A0ABQ9T978_SAGOE</name>
<dbReference type="EMBL" id="JASSZA010000345">
    <property type="protein sequence ID" value="KAK2081289.1"/>
    <property type="molecule type" value="Genomic_DNA"/>
</dbReference>
<proteinExistence type="predicted"/>
<accession>A0ABQ9T978</accession>
<gene>
    <name evidence="2" type="ORF">P7K49_040841</name>
</gene>
<dbReference type="InterPro" id="IPR013783">
    <property type="entry name" value="Ig-like_fold"/>
</dbReference>
<keyword evidence="3" id="KW-1185">Reference proteome</keyword>
<dbReference type="PANTHER" id="PTHR46957:SF2">
    <property type="entry name" value="RECEPTOR-TYPE TYROSINE-PROTEIN PHOSPHATASE BETA"/>
    <property type="match status" value="1"/>
</dbReference>
<protein>
    <recommendedName>
        <fullName evidence="1">Fibronectin type-III domain-containing protein</fullName>
    </recommendedName>
</protein>
<comment type="caution">
    <text evidence="2">The sequence shown here is derived from an EMBL/GenBank/DDBJ whole genome shotgun (WGS) entry which is preliminary data.</text>
</comment>
<feature type="domain" description="Fibronectin type-III" evidence="1">
    <location>
        <begin position="2"/>
        <end position="82"/>
    </location>
</feature>
<dbReference type="InterPro" id="IPR036116">
    <property type="entry name" value="FN3_sf"/>
</dbReference>
<evidence type="ECO:0000313" key="2">
    <source>
        <dbReference type="EMBL" id="KAK2081289.1"/>
    </source>
</evidence>
<dbReference type="Proteomes" id="UP001266305">
    <property type="component" value="Unassembled WGS sequence"/>
</dbReference>
<sequence length="162" mass="18525">MSFADIANTSLAITWKGPPDWTDYNDFELQWFPRDALTVFNPYNNRKSEGRIVYGLRPGRSYQFSVKTVSGDSWKTYSKPIFGSVRTSMTLTKHIPVSSQRHFGLDAITLKQRKVFMADCGLLVAQRCTCSPPLVPGFVVLLRRMPLSCYLGRMSFLPYSFY</sequence>
<dbReference type="Gene3D" id="2.60.40.10">
    <property type="entry name" value="Immunoglobulins"/>
    <property type="match status" value="1"/>
</dbReference>
<evidence type="ECO:0000313" key="3">
    <source>
        <dbReference type="Proteomes" id="UP001266305"/>
    </source>
</evidence>
<dbReference type="PANTHER" id="PTHR46957">
    <property type="entry name" value="CYTOKINE RECEPTOR"/>
    <property type="match status" value="1"/>
</dbReference>
<organism evidence="2 3">
    <name type="scientific">Saguinus oedipus</name>
    <name type="common">Cotton-top tamarin</name>
    <name type="synonym">Oedipomidas oedipus</name>
    <dbReference type="NCBI Taxonomy" id="9490"/>
    <lineage>
        <taxon>Eukaryota</taxon>
        <taxon>Metazoa</taxon>
        <taxon>Chordata</taxon>
        <taxon>Craniata</taxon>
        <taxon>Vertebrata</taxon>
        <taxon>Euteleostomi</taxon>
        <taxon>Mammalia</taxon>
        <taxon>Eutheria</taxon>
        <taxon>Euarchontoglires</taxon>
        <taxon>Primates</taxon>
        <taxon>Haplorrhini</taxon>
        <taxon>Platyrrhini</taxon>
        <taxon>Cebidae</taxon>
        <taxon>Callitrichinae</taxon>
        <taxon>Saguinus</taxon>
    </lineage>
</organism>
<dbReference type="Pfam" id="PF00041">
    <property type="entry name" value="fn3"/>
    <property type="match status" value="1"/>
</dbReference>
<reference evidence="2 3" key="1">
    <citation type="submission" date="2023-05" db="EMBL/GenBank/DDBJ databases">
        <title>B98-5 Cell Line De Novo Hybrid Assembly: An Optical Mapping Approach.</title>
        <authorList>
            <person name="Kananen K."/>
            <person name="Auerbach J.A."/>
            <person name="Kautto E."/>
            <person name="Blachly J.S."/>
        </authorList>
    </citation>
    <scope>NUCLEOTIDE SEQUENCE [LARGE SCALE GENOMIC DNA]</scope>
    <source>
        <strain evidence="2">B95-8</strain>
        <tissue evidence="2">Cell line</tissue>
    </source>
</reference>
<dbReference type="CDD" id="cd00063">
    <property type="entry name" value="FN3"/>
    <property type="match status" value="1"/>
</dbReference>
<evidence type="ECO:0000259" key="1">
    <source>
        <dbReference type="Pfam" id="PF00041"/>
    </source>
</evidence>
<dbReference type="InterPro" id="IPR050713">
    <property type="entry name" value="RTP_Phos/Ushers"/>
</dbReference>
<dbReference type="SUPFAM" id="SSF49265">
    <property type="entry name" value="Fibronectin type III"/>
    <property type="match status" value="1"/>
</dbReference>